<dbReference type="GO" id="GO:0046872">
    <property type="term" value="F:metal ion binding"/>
    <property type="evidence" value="ECO:0007669"/>
    <property type="project" value="UniProtKB-KW"/>
</dbReference>
<comment type="similarity">
    <text evidence="1">Belongs to the mandelate racemase/muconate lactonizing enzyme family.</text>
</comment>
<keyword evidence="3 5" id="KW-0413">Isomerase</keyword>
<keyword evidence="6" id="KW-1185">Reference proteome</keyword>
<dbReference type="SFLD" id="SFLDF00009">
    <property type="entry name" value="o-succinylbenzoate_synthase"/>
    <property type="match status" value="1"/>
</dbReference>
<keyword evidence="2" id="KW-0479">Metal-binding</keyword>
<dbReference type="SMART" id="SM00922">
    <property type="entry name" value="MR_MLE"/>
    <property type="match status" value="1"/>
</dbReference>
<accession>A0A4R3LWP2</accession>
<dbReference type="PROSITE" id="PS00909">
    <property type="entry name" value="MR_MLE_2"/>
    <property type="match status" value="1"/>
</dbReference>
<feature type="domain" description="Mandelate racemase/muconate lactonizing enzyme C-terminal" evidence="4">
    <location>
        <begin position="159"/>
        <end position="256"/>
    </location>
</feature>
<dbReference type="SFLD" id="SFLDG00180">
    <property type="entry name" value="muconate_cycloisomerase"/>
    <property type="match status" value="1"/>
</dbReference>
<evidence type="ECO:0000313" key="6">
    <source>
        <dbReference type="Proteomes" id="UP000295525"/>
    </source>
</evidence>
<dbReference type="GO" id="GO:0016854">
    <property type="term" value="F:racemase and epimerase activity"/>
    <property type="evidence" value="ECO:0007669"/>
    <property type="project" value="UniProtKB-ARBA"/>
</dbReference>
<reference evidence="5 6" key="1">
    <citation type="submission" date="2019-03" db="EMBL/GenBank/DDBJ databases">
        <title>Genomic Encyclopedia of Type Strains, Phase IV (KMG-IV): sequencing the most valuable type-strain genomes for metagenomic binning, comparative biology and taxonomic classification.</title>
        <authorList>
            <person name="Goeker M."/>
        </authorList>
    </citation>
    <scope>NUCLEOTIDE SEQUENCE [LARGE SCALE GENOMIC DNA]</scope>
    <source>
        <strain evidence="5 6">DSM 24591</strain>
    </source>
</reference>
<dbReference type="Gene3D" id="3.30.390.10">
    <property type="entry name" value="Enolase-like, N-terminal domain"/>
    <property type="match status" value="1"/>
</dbReference>
<dbReference type="InterPro" id="IPR018110">
    <property type="entry name" value="Mandel_Rmase/mucon_lact_enz_CS"/>
</dbReference>
<organism evidence="5 6">
    <name type="scientific">Paralcaligenes ureilyticus</name>
    <dbReference type="NCBI Taxonomy" id="627131"/>
    <lineage>
        <taxon>Bacteria</taxon>
        <taxon>Pseudomonadati</taxon>
        <taxon>Pseudomonadota</taxon>
        <taxon>Betaproteobacteria</taxon>
        <taxon>Burkholderiales</taxon>
        <taxon>Alcaligenaceae</taxon>
        <taxon>Paralcaligenes</taxon>
    </lineage>
</organism>
<dbReference type="GO" id="GO:0006518">
    <property type="term" value="P:peptide metabolic process"/>
    <property type="evidence" value="ECO:0007669"/>
    <property type="project" value="UniProtKB-ARBA"/>
</dbReference>
<dbReference type="SFLD" id="SFLDS00001">
    <property type="entry name" value="Enolase"/>
    <property type="match status" value="1"/>
</dbReference>
<dbReference type="Gene3D" id="3.20.20.120">
    <property type="entry name" value="Enolase-like C-terminal domain"/>
    <property type="match status" value="1"/>
</dbReference>
<dbReference type="Proteomes" id="UP000295525">
    <property type="component" value="Unassembled WGS sequence"/>
</dbReference>
<dbReference type="InterPro" id="IPR029065">
    <property type="entry name" value="Enolase_C-like"/>
</dbReference>
<dbReference type="OrthoDB" id="5596677at2"/>
<dbReference type="AlphaFoldDB" id="A0A4R3LWP2"/>
<evidence type="ECO:0000256" key="1">
    <source>
        <dbReference type="ARBA" id="ARBA00008031"/>
    </source>
</evidence>
<dbReference type="EMBL" id="SMAJ01000016">
    <property type="protein sequence ID" value="TCT03085.1"/>
    <property type="molecule type" value="Genomic_DNA"/>
</dbReference>
<dbReference type="PANTHER" id="PTHR48073:SF2">
    <property type="entry name" value="O-SUCCINYLBENZOATE SYNTHASE"/>
    <property type="match status" value="1"/>
</dbReference>
<dbReference type="Pfam" id="PF02746">
    <property type="entry name" value="MR_MLE_N"/>
    <property type="match status" value="1"/>
</dbReference>
<sequence length="393" mass="41877">MTTERTRMAENISTMTMAPVIAAEVFEIEVAFVTPYKLSTGTLTATRAVLLKLTDADGVEAWGEANPNEAFTGESSGDAARALKEALLPAVLASASPEPGRIDAVLDALLPKHLCAKGAVSMALLDLLGKRLRVPVATLLGGTLRNSLPVLWPLNNGTAEDDIRVIDERAAQGFSSFMLKMGASPVRDEVRRVATLEARYGKRVALIADANQGWSRDEAREFLDGVSGSQLAFVEQPVVKDDLEGMALLASGRTLPISADESVVGLAHAAQIAAHRAASVFSIKSSKNGGPLRAQRIAAVAEAFGIRCYMNSMLEFGITQAASLQHAVTIRNLVDFGHAYMSTLRLAEDPTDFSSFVRDGVVHLPSTAGLGIQVDESHVRRLAVDSFILGAQR</sequence>
<dbReference type="SUPFAM" id="SSF51604">
    <property type="entry name" value="Enolase C-terminal domain-like"/>
    <property type="match status" value="1"/>
</dbReference>
<name>A0A4R3LWP2_9BURK</name>
<dbReference type="InterPro" id="IPR013341">
    <property type="entry name" value="Mandelate_racemase_N_dom"/>
</dbReference>
<proteinExistence type="inferred from homology"/>
<dbReference type="SUPFAM" id="SSF54826">
    <property type="entry name" value="Enolase N-terminal domain-like"/>
    <property type="match status" value="1"/>
</dbReference>
<comment type="caution">
    <text evidence="5">The sequence shown here is derived from an EMBL/GenBank/DDBJ whole genome shotgun (WGS) entry which is preliminary data.</text>
</comment>
<evidence type="ECO:0000256" key="2">
    <source>
        <dbReference type="ARBA" id="ARBA00022723"/>
    </source>
</evidence>
<dbReference type="PANTHER" id="PTHR48073">
    <property type="entry name" value="O-SUCCINYLBENZOATE SYNTHASE-RELATED"/>
    <property type="match status" value="1"/>
</dbReference>
<dbReference type="Pfam" id="PF13378">
    <property type="entry name" value="MR_MLE_C"/>
    <property type="match status" value="1"/>
</dbReference>
<evidence type="ECO:0000313" key="5">
    <source>
        <dbReference type="EMBL" id="TCT03085.1"/>
    </source>
</evidence>
<evidence type="ECO:0000259" key="4">
    <source>
        <dbReference type="SMART" id="SM00922"/>
    </source>
</evidence>
<dbReference type="InterPro" id="IPR013342">
    <property type="entry name" value="Mandelate_racemase_C"/>
</dbReference>
<protein>
    <submittedName>
        <fullName evidence="5">Muconate cycloisomerase</fullName>
    </submittedName>
</protein>
<gene>
    <name evidence="5" type="ORF">EDC26_11652</name>
</gene>
<dbReference type="GO" id="GO:0009063">
    <property type="term" value="P:amino acid catabolic process"/>
    <property type="evidence" value="ECO:0007669"/>
    <property type="project" value="InterPro"/>
</dbReference>
<evidence type="ECO:0000256" key="3">
    <source>
        <dbReference type="ARBA" id="ARBA00023235"/>
    </source>
</evidence>
<dbReference type="InterPro" id="IPR029017">
    <property type="entry name" value="Enolase-like_N"/>
</dbReference>
<dbReference type="InterPro" id="IPR036849">
    <property type="entry name" value="Enolase-like_C_sf"/>
</dbReference>